<dbReference type="PANTHER" id="PTHR11439">
    <property type="entry name" value="GAG-POL-RELATED RETROTRANSPOSON"/>
    <property type="match status" value="1"/>
</dbReference>
<comment type="caution">
    <text evidence="1">The sequence shown here is derived from an EMBL/GenBank/DDBJ whole genome shotgun (WGS) entry which is preliminary data.</text>
</comment>
<gene>
    <name evidence="1" type="ORF">GN958_ATG07320</name>
</gene>
<reference evidence="1" key="1">
    <citation type="submission" date="2020-03" db="EMBL/GenBank/DDBJ databases">
        <title>Hybrid Assembly of Korean Phytophthora infestans isolates.</title>
        <authorList>
            <person name="Prokchorchik M."/>
            <person name="Lee Y."/>
            <person name="Seo J."/>
            <person name="Cho J.-H."/>
            <person name="Park Y.-E."/>
            <person name="Jang D.-C."/>
            <person name="Im J.-S."/>
            <person name="Choi J.-G."/>
            <person name="Park H.-J."/>
            <person name="Lee G.-B."/>
            <person name="Lee Y.-G."/>
            <person name="Hong S.-Y."/>
            <person name="Cho K."/>
            <person name="Sohn K.H."/>
        </authorList>
    </citation>
    <scope>NUCLEOTIDE SEQUENCE</scope>
    <source>
        <strain evidence="1">KR_2_A2</strain>
    </source>
</reference>
<name>A0A8S9UV56_PHYIN</name>
<keyword evidence="1" id="KW-0695">RNA-directed DNA polymerase</keyword>
<dbReference type="Proteomes" id="UP000704712">
    <property type="component" value="Unassembled WGS sequence"/>
</dbReference>
<proteinExistence type="predicted"/>
<protein>
    <submittedName>
        <fullName evidence="1">Putative reverse transcriptase Ty1/copia-type domain-containing protein</fullName>
    </submittedName>
</protein>
<sequence>MALVYKQDESAKPVELLTDADWANNTEDRKSISGVVVRVYGCAVAWVTRRQSVVAKSSTAAEFIAASIGVEEARWTRMLLQSLSGRAATAIAARVDNQSTIARIVNGKSSEAQKTVDCMFFDMKDAFKRGEVVITYCPTEEMVADFLTKALNRLRLKKMLELIGLQDIKR</sequence>
<keyword evidence="1" id="KW-0548">Nucleotidyltransferase</keyword>
<dbReference type="CDD" id="cd09272">
    <property type="entry name" value="RNase_HI_RT_Ty1"/>
    <property type="match status" value="1"/>
</dbReference>
<evidence type="ECO:0000313" key="1">
    <source>
        <dbReference type="EMBL" id="KAF4143587.1"/>
    </source>
</evidence>
<dbReference type="EMBL" id="JAACNO010001006">
    <property type="protein sequence ID" value="KAF4143587.1"/>
    <property type="molecule type" value="Genomic_DNA"/>
</dbReference>
<evidence type="ECO:0000313" key="2">
    <source>
        <dbReference type="Proteomes" id="UP000704712"/>
    </source>
</evidence>
<dbReference type="AlphaFoldDB" id="A0A8S9UV56"/>
<dbReference type="GO" id="GO:0003964">
    <property type="term" value="F:RNA-directed DNA polymerase activity"/>
    <property type="evidence" value="ECO:0007669"/>
    <property type="project" value="UniProtKB-KW"/>
</dbReference>
<keyword evidence="1" id="KW-0808">Transferase</keyword>
<organism evidence="1 2">
    <name type="scientific">Phytophthora infestans</name>
    <name type="common">Potato late blight agent</name>
    <name type="synonym">Botrytis infestans</name>
    <dbReference type="NCBI Taxonomy" id="4787"/>
    <lineage>
        <taxon>Eukaryota</taxon>
        <taxon>Sar</taxon>
        <taxon>Stramenopiles</taxon>
        <taxon>Oomycota</taxon>
        <taxon>Peronosporomycetes</taxon>
        <taxon>Peronosporales</taxon>
        <taxon>Peronosporaceae</taxon>
        <taxon>Phytophthora</taxon>
    </lineage>
</organism>
<dbReference type="PANTHER" id="PTHR11439:SF440">
    <property type="entry name" value="INTEGRASE CATALYTIC DOMAIN-CONTAINING PROTEIN"/>
    <property type="match status" value="1"/>
</dbReference>
<accession>A0A8S9UV56</accession>